<protein>
    <recommendedName>
        <fullName evidence="2">histidine kinase</fullName>
        <ecNumber evidence="2">2.7.13.3</ecNumber>
    </recommendedName>
</protein>
<feature type="domain" description="Response regulatory" evidence="9">
    <location>
        <begin position="450"/>
        <end position="564"/>
    </location>
</feature>
<keyword evidence="3 6" id="KW-0597">Phosphoprotein</keyword>
<dbReference type="Gene3D" id="3.30.565.10">
    <property type="entry name" value="Histidine kinase-like ATPase, C-terminal domain"/>
    <property type="match status" value="1"/>
</dbReference>
<dbReference type="PANTHER" id="PTHR45339">
    <property type="entry name" value="HYBRID SIGNAL TRANSDUCTION HISTIDINE KINASE J"/>
    <property type="match status" value="1"/>
</dbReference>
<dbReference type="SMART" id="SM00387">
    <property type="entry name" value="HATPase_c"/>
    <property type="match status" value="1"/>
</dbReference>
<dbReference type="InterPro" id="IPR003594">
    <property type="entry name" value="HATPase_dom"/>
</dbReference>
<reference evidence="10 11" key="1">
    <citation type="submission" date="2019-07" db="EMBL/GenBank/DDBJ databases">
        <title>Whole genome shotgun sequence of Vibrio sagamiensis NBRC 104589.</title>
        <authorList>
            <person name="Hosoyama A."/>
            <person name="Uohara A."/>
            <person name="Ohji S."/>
            <person name="Ichikawa N."/>
        </authorList>
    </citation>
    <scope>NUCLEOTIDE SEQUENCE [LARGE SCALE GENOMIC DNA]</scope>
    <source>
        <strain evidence="10 11">NBRC 104589</strain>
    </source>
</reference>
<evidence type="ECO:0000313" key="11">
    <source>
        <dbReference type="Proteomes" id="UP000321922"/>
    </source>
</evidence>
<dbReference type="PRINTS" id="PR00344">
    <property type="entry name" value="BCTRLSENSOR"/>
</dbReference>
<dbReference type="FunFam" id="3.30.565.10:FF:000010">
    <property type="entry name" value="Sensor histidine kinase RcsC"/>
    <property type="match status" value="1"/>
</dbReference>
<dbReference type="PANTHER" id="PTHR45339:SF1">
    <property type="entry name" value="HYBRID SIGNAL TRANSDUCTION HISTIDINE KINASE J"/>
    <property type="match status" value="1"/>
</dbReference>
<dbReference type="Proteomes" id="UP000321922">
    <property type="component" value="Unassembled WGS sequence"/>
</dbReference>
<keyword evidence="10" id="KW-0808">Transferase</keyword>
<dbReference type="InterPro" id="IPR036097">
    <property type="entry name" value="HisK_dim/P_sf"/>
</dbReference>
<evidence type="ECO:0000256" key="3">
    <source>
        <dbReference type="ARBA" id="ARBA00022553"/>
    </source>
</evidence>
<dbReference type="SMART" id="SM00388">
    <property type="entry name" value="HisKA"/>
    <property type="match status" value="1"/>
</dbReference>
<dbReference type="Pfam" id="PF02518">
    <property type="entry name" value="HATPase_c"/>
    <property type="match status" value="1"/>
</dbReference>
<comment type="caution">
    <text evidence="10">The sequence shown here is derived from an EMBL/GenBank/DDBJ whole genome shotgun (WGS) entry which is preliminary data.</text>
</comment>
<organism evidence="10 11">
    <name type="scientific">Vibrio sagamiensis NBRC 104589</name>
    <dbReference type="NCBI Taxonomy" id="1219064"/>
    <lineage>
        <taxon>Bacteria</taxon>
        <taxon>Pseudomonadati</taxon>
        <taxon>Pseudomonadota</taxon>
        <taxon>Gammaproteobacteria</taxon>
        <taxon>Vibrionales</taxon>
        <taxon>Vibrionaceae</taxon>
        <taxon>Vibrio</taxon>
    </lineage>
</organism>
<evidence type="ECO:0000256" key="1">
    <source>
        <dbReference type="ARBA" id="ARBA00000085"/>
    </source>
</evidence>
<proteinExistence type="predicted"/>
<dbReference type="CDD" id="cd17546">
    <property type="entry name" value="REC_hyHK_CKI1_RcsC-like"/>
    <property type="match status" value="1"/>
</dbReference>
<feature type="modified residue" description="4-aspartylphosphate" evidence="6">
    <location>
        <position position="499"/>
    </location>
</feature>
<dbReference type="InterPro" id="IPR003661">
    <property type="entry name" value="HisK_dim/P_dom"/>
</dbReference>
<dbReference type="EMBL" id="BJXJ01000004">
    <property type="protein sequence ID" value="GEM74489.1"/>
    <property type="molecule type" value="Genomic_DNA"/>
</dbReference>
<dbReference type="InterPro" id="IPR011006">
    <property type="entry name" value="CheY-like_superfamily"/>
</dbReference>
<dbReference type="InterPro" id="IPR001789">
    <property type="entry name" value="Sig_transdc_resp-reg_receiver"/>
</dbReference>
<keyword evidence="10" id="KW-0418">Kinase</keyword>
<dbReference type="Pfam" id="PF00072">
    <property type="entry name" value="Response_reg"/>
    <property type="match status" value="1"/>
</dbReference>
<dbReference type="CDD" id="cd00082">
    <property type="entry name" value="HisKA"/>
    <property type="match status" value="1"/>
</dbReference>
<comment type="catalytic activity">
    <reaction evidence="1">
        <text>ATP + protein L-histidine = ADP + protein N-phospho-L-histidine.</text>
        <dbReference type="EC" id="2.7.13.3"/>
    </reaction>
</comment>
<evidence type="ECO:0000256" key="7">
    <source>
        <dbReference type="SAM" id="Coils"/>
    </source>
</evidence>
<dbReference type="SMART" id="SM00448">
    <property type="entry name" value="REC"/>
    <property type="match status" value="1"/>
</dbReference>
<evidence type="ECO:0000259" key="9">
    <source>
        <dbReference type="PROSITE" id="PS50110"/>
    </source>
</evidence>
<dbReference type="EC" id="2.7.13.3" evidence="2"/>
<sequence>MQQDSPSGRKLRREINSRKEAERLLEEKSLELYESNRQLSFALKKIEIQSENDLRKLEFKESIDATLISYGRLFLANTFDEALVNSFLKALTNNTVVEAIHMSLGTEHVGSLVNYQFGYGQIKSSTEEREESCWLGNCFYVPIKLDDRKLGELIFLASEEYSKQAFITKQFGLVSDLIHGLISRHLSLKREIELRKIAEESEQATKDFVAMINHELRTPLSGVLGSAELLSKTELVGKQTDFLNNLMQSGELLRVIINDLLDFSKMNAGMMEIIDHSFSWPDLEQTLSGLFRSKAFEKQINFSIIKRSKIPNYLFGDSERLTQILVNLIGNAIKFTSEGEVTLYVEWCDEHLFFEVIDTGIGIPLETQSSLFDPFVQADPSSKRKYEGTGLGLAICKNLVDLMGGEISFISEINKGTLFRVKLPFYQGREQEAMQEELLSLKSSDISGCSILVVDDIRMNQIIVVQMLKKFGITPKLTNNGQEAIELATSTTYDLIFMDCRMPEMDGYEATTFLRERGYRKPIIALTAGTTLSERDKCIQSGMDDILTKPFTSEEIGCIIIKWLGRERL</sequence>
<dbReference type="SUPFAM" id="SSF52172">
    <property type="entry name" value="CheY-like"/>
    <property type="match status" value="1"/>
</dbReference>
<evidence type="ECO:0000256" key="2">
    <source>
        <dbReference type="ARBA" id="ARBA00012438"/>
    </source>
</evidence>
<evidence type="ECO:0000256" key="5">
    <source>
        <dbReference type="ARBA" id="ARBA00023012"/>
    </source>
</evidence>
<dbReference type="AlphaFoldDB" id="A0A511QB06"/>
<dbReference type="SUPFAM" id="SSF55874">
    <property type="entry name" value="ATPase domain of HSP90 chaperone/DNA topoisomerase II/histidine kinase"/>
    <property type="match status" value="1"/>
</dbReference>
<dbReference type="PROSITE" id="PS50109">
    <property type="entry name" value="HIS_KIN"/>
    <property type="match status" value="1"/>
</dbReference>
<dbReference type="RefSeq" id="WP_039980319.1">
    <property type="nucleotide sequence ID" value="NZ_BAOJ01000031.1"/>
</dbReference>
<evidence type="ECO:0000313" key="10">
    <source>
        <dbReference type="EMBL" id="GEM74489.1"/>
    </source>
</evidence>
<dbReference type="Gene3D" id="1.10.287.130">
    <property type="match status" value="1"/>
</dbReference>
<dbReference type="InterPro" id="IPR004358">
    <property type="entry name" value="Sig_transdc_His_kin-like_C"/>
</dbReference>
<feature type="domain" description="Histidine kinase" evidence="8">
    <location>
        <begin position="211"/>
        <end position="427"/>
    </location>
</feature>
<feature type="coiled-coil region" evidence="7">
    <location>
        <begin position="11"/>
        <end position="38"/>
    </location>
</feature>
<keyword evidence="5" id="KW-0902">Two-component regulatory system</keyword>
<gene>
    <name evidence="10" type="ORF">VSA01S_06010</name>
</gene>
<dbReference type="Gene3D" id="3.40.50.2300">
    <property type="match status" value="1"/>
</dbReference>
<name>A0A511QB06_9VIBR</name>
<evidence type="ECO:0000256" key="4">
    <source>
        <dbReference type="ARBA" id="ARBA00022801"/>
    </source>
</evidence>
<evidence type="ECO:0000256" key="6">
    <source>
        <dbReference type="PROSITE-ProRule" id="PRU00169"/>
    </source>
</evidence>
<dbReference type="PROSITE" id="PS50110">
    <property type="entry name" value="RESPONSE_REGULATORY"/>
    <property type="match status" value="1"/>
</dbReference>
<dbReference type="SUPFAM" id="SSF47384">
    <property type="entry name" value="Homodimeric domain of signal transducing histidine kinase"/>
    <property type="match status" value="1"/>
</dbReference>
<dbReference type="CDD" id="cd16922">
    <property type="entry name" value="HATPase_EvgS-ArcB-TorS-like"/>
    <property type="match status" value="1"/>
</dbReference>
<evidence type="ECO:0000259" key="8">
    <source>
        <dbReference type="PROSITE" id="PS50109"/>
    </source>
</evidence>
<keyword evidence="4" id="KW-0378">Hydrolase</keyword>
<keyword evidence="7" id="KW-0175">Coiled coil</keyword>
<dbReference type="Pfam" id="PF00512">
    <property type="entry name" value="HisKA"/>
    <property type="match status" value="1"/>
</dbReference>
<dbReference type="GO" id="GO:0000155">
    <property type="term" value="F:phosphorelay sensor kinase activity"/>
    <property type="evidence" value="ECO:0007669"/>
    <property type="project" value="InterPro"/>
</dbReference>
<dbReference type="InterPro" id="IPR036890">
    <property type="entry name" value="HATPase_C_sf"/>
</dbReference>
<dbReference type="InterPro" id="IPR005467">
    <property type="entry name" value="His_kinase_dom"/>
</dbReference>
<keyword evidence="11" id="KW-1185">Reference proteome</keyword>
<dbReference type="OrthoDB" id="9810730at2"/>
<accession>A0A511QB06</accession>
<dbReference type="GO" id="GO:0016787">
    <property type="term" value="F:hydrolase activity"/>
    <property type="evidence" value="ECO:0007669"/>
    <property type="project" value="UniProtKB-KW"/>
</dbReference>